<sequence length="142" mass="15179">MRYNAIRAVGTVIAVSAAWLGGQTLSTMPVAQAAGGVCAFAFNKEPYLLHEAVVVGGTVKCDPAPIEFHLVLQLWHRSSASNPTPKGEPAVVTQIPNPQRHVAAMALDCVPGVWQGKIVMRATWKTGTDEARKETAPTFIQC</sequence>
<dbReference type="Proteomes" id="UP000807309">
    <property type="component" value="Unassembled WGS sequence"/>
</dbReference>
<evidence type="ECO:0000313" key="1">
    <source>
        <dbReference type="EMBL" id="MBF6224838.1"/>
    </source>
</evidence>
<comment type="caution">
    <text evidence="1">The sequence shown here is derived from an EMBL/GenBank/DDBJ whole genome shotgun (WGS) entry which is preliminary data.</text>
</comment>
<protein>
    <recommendedName>
        <fullName evidence="3">Lipoprotein</fullName>
    </recommendedName>
</protein>
<dbReference type="EMBL" id="JADLRE010000004">
    <property type="protein sequence ID" value="MBF6224838.1"/>
    <property type="molecule type" value="Genomic_DNA"/>
</dbReference>
<reference evidence="1 2" key="1">
    <citation type="submission" date="2020-10" db="EMBL/GenBank/DDBJ databases">
        <title>Identification of Nocardia species via Next-generation sequencing and recognition of intraspecies genetic diversity.</title>
        <authorList>
            <person name="Li P."/>
            <person name="Li P."/>
            <person name="Lu B."/>
        </authorList>
    </citation>
    <scope>NUCLEOTIDE SEQUENCE [LARGE SCALE GENOMIC DNA]</scope>
    <source>
        <strain evidence="1 2">N-11</strain>
    </source>
</reference>
<gene>
    <name evidence="1" type="ORF">IU470_06910</name>
</gene>
<keyword evidence="2" id="KW-1185">Reference proteome</keyword>
<organism evidence="1 2">
    <name type="scientific">Nocardia abscessus</name>
    <dbReference type="NCBI Taxonomy" id="120957"/>
    <lineage>
        <taxon>Bacteria</taxon>
        <taxon>Bacillati</taxon>
        <taxon>Actinomycetota</taxon>
        <taxon>Actinomycetes</taxon>
        <taxon>Mycobacteriales</taxon>
        <taxon>Nocardiaceae</taxon>
        <taxon>Nocardia</taxon>
    </lineage>
</organism>
<evidence type="ECO:0000313" key="2">
    <source>
        <dbReference type="Proteomes" id="UP000807309"/>
    </source>
</evidence>
<evidence type="ECO:0008006" key="3">
    <source>
        <dbReference type="Google" id="ProtNLM"/>
    </source>
</evidence>
<dbReference type="RefSeq" id="WP_195032142.1">
    <property type="nucleotide sequence ID" value="NZ_JADLRE010000004.1"/>
</dbReference>
<accession>A0ABS0C5Q8</accession>
<name>A0ABS0C5Q8_9NOCA</name>
<proteinExistence type="predicted"/>